<evidence type="ECO:0000313" key="1">
    <source>
        <dbReference type="EMBL" id="KAA8572670.1"/>
    </source>
</evidence>
<evidence type="ECO:0000313" key="2">
    <source>
        <dbReference type="Proteomes" id="UP000322873"/>
    </source>
</evidence>
<reference evidence="1 2" key="1">
    <citation type="submission" date="2019-06" db="EMBL/GenBank/DDBJ databases">
        <title>Genome Sequence of the Brown Rot Fungal Pathogen Monilinia fructicola.</title>
        <authorList>
            <person name="De Miccolis Angelini R.M."/>
            <person name="Landi L."/>
            <person name="Abate D."/>
            <person name="Pollastro S."/>
            <person name="Romanazzi G."/>
            <person name="Faretra F."/>
        </authorList>
    </citation>
    <scope>NUCLEOTIDE SEQUENCE [LARGE SCALE GENOMIC DNA]</scope>
    <source>
        <strain evidence="1 2">Mfrc123</strain>
    </source>
</reference>
<dbReference type="EMBL" id="VICG01000004">
    <property type="protein sequence ID" value="KAA8572670.1"/>
    <property type="molecule type" value="Genomic_DNA"/>
</dbReference>
<gene>
    <name evidence="1" type="ORF">EYC84_003264</name>
</gene>
<proteinExistence type="predicted"/>
<organism evidence="1 2">
    <name type="scientific">Monilinia fructicola</name>
    <name type="common">Brown rot fungus</name>
    <name type="synonym">Ciboria fructicola</name>
    <dbReference type="NCBI Taxonomy" id="38448"/>
    <lineage>
        <taxon>Eukaryota</taxon>
        <taxon>Fungi</taxon>
        <taxon>Dikarya</taxon>
        <taxon>Ascomycota</taxon>
        <taxon>Pezizomycotina</taxon>
        <taxon>Leotiomycetes</taxon>
        <taxon>Helotiales</taxon>
        <taxon>Sclerotiniaceae</taxon>
        <taxon>Monilinia</taxon>
    </lineage>
</organism>
<protein>
    <submittedName>
        <fullName evidence="1">Uncharacterized protein</fullName>
    </submittedName>
</protein>
<dbReference type="AlphaFoldDB" id="A0A5M9JVL7"/>
<accession>A0A5M9JVL7</accession>
<name>A0A5M9JVL7_MONFR</name>
<sequence length="171" mass="19877">MSRWPENGNDMGYRSRMVLETKNIGYKSQDLKWRNFIEIPRWDILNVLRPVQKITGSVRAERSMVYFNQGNDSQLHDCLLIGTLNISTDDDLTLPVIDWHRLTKRLNHKSYLRQMTKNGPNSTGPPNCFDILEQLESHFPNSTFSDTTPGAQVRTFRNANGLEKHHQIHLE</sequence>
<comment type="caution">
    <text evidence="1">The sequence shown here is derived from an EMBL/GenBank/DDBJ whole genome shotgun (WGS) entry which is preliminary data.</text>
</comment>
<dbReference type="Proteomes" id="UP000322873">
    <property type="component" value="Unassembled WGS sequence"/>
</dbReference>
<keyword evidence="2" id="KW-1185">Reference proteome</keyword>